<keyword evidence="4" id="KW-0444">Lipid biosynthesis</keyword>
<reference evidence="12 13" key="1">
    <citation type="submission" date="2019-06" db="EMBL/GenBank/DDBJ databases">
        <title>Sequencing the genomes of 1000 actinobacteria strains.</title>
        <authorList>
            <person name="Klenk H.-P."/>
        </authorList>
    </citation>
    <scope>NUCLEOTIDE SEQUENCE [LARGE SCALE GENOMIC DNA]</scope>
    <source>
        <strain evidence="12 13">DSM 45015</strain>
    </source>
</reference>
<keyword evidence="9" id="KW-0012">Acyltransferase</keyword>
<dbReference type="PANTHER" id="PTHR34069:SF2">
    <property type="entry name" value="BETA-KETOACYL-[ACYL-CARRIER-PROTEIN] SYNTHASE III"/>
    <property type="match status" value="1"/>
</dbReference>
<evidence type="ECO:0000256" key="7">
    <source>
        <dbReference type="ARBA" id="ARBA00023098"/>
    </source>
</evidence>
<dbReference type="Pfam" id="PF08545">
    <property type="entry name" value="ACP_syn_III"/>
    <property type="match status" value="1"/>
</dbReference>
<evidence type="ECO:0000256" key="8">
    <source>
        <dbReference type="ARBA" id="ARBA00023160"/>
    </source>
</evidence>
<evidence type="ECO:0000256" key="4">
    <source>
        <dbReference type="ARBA" id="ARBA00022516"/>
    </source>
</evidence>
<evidence type="ECO:0000256" key="6">
    <source>
        <dbReference type="ARBA" id="ARBA00022832"/>
    </source>
</evidence>
<dbReference type="GO" id="GO:0006633">
    <property type="term" value="P:fatty acid biosynthetic process"/>
    <property type="evidence" value="ECO:0007669"/>
    <property type="project" value="UniProtKB-KW"/>
</dbReference>
<evidence type="ECO:0000313" key="13">
    <source>
        <dbReference type="Proteomes" id="UP000317422"/>
    </source>
</evidence>
<evidence type="ECO:0000256" key="9">
    <source>
        <dbReference type="ARBA" id="ARBA00023315"/>
    </source>
</evidence>
<dbReference type="InterPro" id="IPR004655">
    <property type="entry name" value="FabH"/>
</dbReference>
<protein>
    <submittedName>
        <fullName evidence="12">3-oxoacyl-[acyl-carrier-protein] synthase-3</fullName>
    </submittedName>
</protein>
<evidence type="ECO:0000256" key="2">
    <source>
        <dbReference type="ARBA" id="ARBA00008642"/>
    </source>
</evidence>
<evidence type="ECO:0000256" key="3">
    <source>
        <dbReference type="ARBA" id="ARBA00022490"/>
    </source>
</evidence>
<dbReference type="SUPFAM" id="SSF53901">
    <property type="entry name" value="Thiolase-like"/>
    <property type="match status" value="1"/>
</dbReference>
<dbReference type="GO" id="GO:0044550">
    <property type="term" value="P:secondary metabolite biosynthetic process"/>
    <property type="evidence" value="ECO:0007669"/>
    <property type="project" value="TreeGrafter"/>
</dbReference>
<dbReference type="NCBIfam" id="TIGR00747">
    <property type="entry name" value="fabH"/>
    <property type="match status" value="1"/>
</dbReference>
<keyword evidence="3" id="KW-0963">Cytoplasm</keyword>
<sequence>MKAHVTGVGSYIPADEVTNERIAAETGVSADWIEKRTGVRCRRWAHPEQATSDLGAQASRNALATAGVSPEELGLIVSATSLPDELGPSVACRVQERLRALNAAAMDVGAACSGFLYSLEVARSWITSREEHRPVLVVGAEVYSRFLDPRDRGTAVLFADGAGAVVLQAGDEETGLEPFRLGADGTGADLVGVFAGGSRRPASRETVASAEHTIRMDGRRISEFTAEIFPRMVRECLEEHRIALSDIDLVVPHQPNPRLLQEVATRLGISSRQLVLTGDEVGNIGAGSVPFGLARAAGTGRLRRGDRVLLLAFGAGMTWGSGLLTWSGTAPHTAREGDPA</sequence>
<feature type="domain" description="Beta-ketoacyl-[acyl-carrier-protein] synthase III N-terminal" evidence="11">
    <location>
        <begin position="106"/>
        <end position="185"/>
    </location>
</feature>
<name>A0A543NL17_9ACTN</name>
<dbReference type="CDD" id="cd00830">
    <property type="entry name" value="KAS_III"/>
    <property type="match status" value="1"/>
</dbReference>
<evidence type="ECO:0000313" key="12">
    <source>
        <dbReference type="EMBL" id="TQN32504.1"/>
    </source>
</evidence>
<dbReference type="RefSeq" id="WP_141923982.1">
    <property type="nucleotide sequence ID" value="NZ_VFQC01000001.1"/>
</dbReference>
<dbReference type="NCBIfam" id="NF006829">
    <property type="entry name" value="PRK09352.1"/>
    <property type="match status" value="1"/>
</dbReference>
<keyword evidence="13" id="KW-1185">Reference proteome</keyword>
<dbReference type="EMBL" id="VFQC01000001">
    <property type="protein sequence ID" value="TQN32504.1"/>
    <property type="molecule type" value="Genomic_DNA"/>
</dbReference>
<dbReference type="InterPro" id="IPR016039">
    <property type="entry name" value="Thiolase-like"/>
</dbReference>
<dbReference type="InterPro" id="IPR013747">
    <property type="entry name" value="ACP_syn_III_C"/>
</dbReference>
<accession>A0A543NL17</accession>
<dbReference type="InterPro" id="IPR013751">
    <property type="entry name" value="ACP_syn_III_N"/>
</dbReference>
<dbReference type="PANTHER" id="PTHR34069">
    <property type="entry name" value="3-OXOACYL-[ACYL-CARRIER-PROTEIN] SYNTHASE 3"/>
    <property type="match status" value="1"/>
</dbReference>
<comment type="pathway">
    <text evidence="1">Lipid metabolism.</text>
</comment>
<comment type="caution">
    <text evidence="12">The sequence shown here is derived from an EMBL/GenBank/DDBJ whole genome shotgun (WGS) entry which is preliminary data.</text>
</comment>
<keyword evidence="7" id="KW-0443">Lipid metabolism</keyword>
<dbReference type="Pfam" id="PF08541">
    <property type="entry name" value="ACP_syn_III_C"/>
    <property type="match status" value="1"/>
</dbReference>
<evidence type="ECO:0000256" key="5">
    <source>
        <dbReference type="ARBA" id="ARBA00022679"/>
    </source>
</evidence>
<keyword evidence="6" id="KW-0276">Fatty acid metabolism</keyword>
<evidence type="ECO:0000259" key="10">
    <source>
        <dbReference type="Pfam" id="PF08541"/>
    </source>
</evidence>
<proteinExistence type="inferred from homology"/>
<evidence type="ECO:0000259" key="11">
    <source>
        <dbReference type="Pfam" id="PF08545"/>
    </source>
</evidence>
<dbReference type="AlphaFoldDB" id="A0A543NL17"/>
<gene>
    <name evidence="12" type="ORF">FHX37_2466</name>
</gene>
<evidence type="ECO:0000256" key="1">
    <source>
        <dbReference type="ARBA" id="ARBA00005189"/>
    </source>
</evidence>
<comment type="similarity">
    <text evidence="2">Belongs to the thiolase-like superfamily. FabH family.</text>
</comment>
<keyword evidence="8" id="KW-0275">Fatty acid biosynthesis</keyword>
<feature type="domain" description="Beta-ketoacyl-[acyl-carrier-protein] synthase III C-terminal" evidence="10">
    <location>
        <begin position="237"/>
        <end position="326"/>
    </location>
</feature>
<dbReference type="GO" id="GO:0004315">
    <property type="term" value="F:3-oxoacyl-[acyl-carrier-protein] synthase activity"/>
    <property type="evidence" value="ECO:0007669"/>
    <property type="project" value="InterPro"/>
</dbReference>
<dbReference type="OrthoDB" id="9815506at2"/>
<organism evidence="12 13">
    <name type="scientific">Haloactinospora alba</name>
    <dbReference type="NCBI Taxonomy" id="405555"/>
    <lineage>
        <taxon>Bacteria</taxon>
        <taxon>Bacillati</taxon>
        <taxon>Actinomycetota</taxon>
        <taxon>Actinomycetes</taxon>
        <taxon>Streptosporangiales</taxon>
        <taxon>Nocardiopsidaceae</taxon>
        <taxon>Haloactinospora</taxon>
    </lineage>
</organism>
<dbReference type="Proteomes" id="UP000317422">
    <property type="component" value="Unassembled WGS sequence"/>
</dbReference>
<dbReference type="Gene3D" id="3.40.47.10">
    <property type="match status" value="1"/>
</dbReference>
<keyword evidence="5" id="KW-0808">Transferase</keyword>